<evidence type="ECO:0000313" key="3">
    <source>
        <dbReference type="Proteomes" id="UP000219338"/>
    </source>
</evidence>
<evidence type="ECO:0000313" key="2">
    <source>
        <dbReference type="EMBL" id="SJL16869.1"/>
    </source>
</evidence>
<reference evidence="3" key="1">
    <citation type="journal article" date="2017" name="Nat. Ecol. Evol.">
        <title>Genome expansion and lineage-specific genetic innovations in the forest pathogenic fungi Armillaria.</title>
        <authorList>
            <person name="Sipos G."/>
            <person name="Prasanna A.N."/>
            <person name="Walter M.C."/>
            <person name="O'Connor E."/>
            <person name="Balint B."/>
            <person name="Krizsan K."/>
            <person name="Kiss B."/>
            <person name="Hess J."/>
            <person name="Varga T."/>
            <person name="Slot J."/>
            <person name="Riley R."/>
            <person name="Boka B."/>
            <person name="Rigling D."/>
            <person name="Barry K."/>
            <person name="Lee J."/>
            <person name="Mihaltcheva S."/>
            <person name="LaButti K."/>
            <person name="Lipzen A."/>
            <person name="Waldron R."/>
            <person name="Moloney N.M."/>
            <person name="Sperisen C."/>
            <person name="Kredics L."/>
            <person name="Vagvoelgyi C."/>
            <person name="Patrignani A."/>
            <person name="Fitzpatrick D."/>
            <person name="Nagy I."/>
            <person name="Doyle S."/>
            <person name="Anderson J.B."/>
            <person name="Grigoriev I.V."/>
            <person name="Gueldener U."/>
            <person name="Muensterkoetter M."/>
            <person name="Nagy L.G."/>
        </authorList>
    </citation>
    <scope>NUCLEOTIDE SEQUENCE [LARGE SCALE GENOMIC DNA]</scope>
    <source>
        <strain evidence="3">C18/9</strain>
    </source>
</reference>
<accession>A0A284S795</accession>
<sequence>MAVRIPASIPRGQLVSRPSDHGDWKSGRHMAGRAETHLIRTPTSALGLLQCSCDHPPRTLRSDTQGVAFIPTHSRNDSISNEEQASKKEVKSIFIAVVGTTGTSDAHRASYIAIETRLYVPFLLNGHVLSRNLI</sequence>
<protein>
    <submittedName>
        <fullName evidence="2">Uncharacterized protein</fullName>
    </submittedName>
</protein>
<dbReference type="EMBL" id="FUEG01000038">
    <property type="protein sequence ID" value="SJL16869.1"/>
    <property type="molecule type" value="Genomic_DNA"/>
</dbReference>
<organism evidence="2 3">
    <name type="scientific">Armillaria ostoyae</name>
    <name type="common">Armillaria root rot fungus</name>
    <dbReference type="NCBI Taxonomy" id="47428"/>
    <lineage>
        <taxon>Eukaryota</taxon>
        <taxon>Fungi</taxon>
        <taxon>Dikarya</taxon>
        <taxon>Basidiomycota</taxon>
        <taxon>Agaricomycotina</taxon>
        <taxon>Agaricomycetes</taxon>
        <taxon>Agaricomycetidae</taxon>
        <taxon>Agaricales</taxon>
        <taxon>Marasmiineae</taxon>
        <taxon>Physalacriaceae</taxon>
        <taxon>Armillaria</taxon>
    </lineage>
</organism>
<keyword evidence="3" id="KW-1185">Reference proteome</keyword>
<gene>
    <name evidence="2" type="ORF">ARMOST_20399</name>
</gene>
<name>A0A284S795_ARMOS</name>
<evidence type="ECO:0000256" key="1">
    <source>
        <dbReference type="SAM" id="MobiDB-lite"/>
    </source>
</evidence>
<feature type="region of interest" description="Disordered" evidence="1">
    <location>
        <begin position="1"/>
        <end position="26"/>
    </location>
</feature>
<dbReference type="Proteomes" id="UP000219338">
    <property type="component" value="Unassembled WGS sequence"/>
</dbReference>
<proteinExistence type="predicted"/>
<dbReference type="AlphaFoldDB" id="A0A284S795"/>